<dbReference type="EMBL" id="VIFY01000020">
    <property type="protein sequence ID" value="TQB75392.1"/>
    <property type="molecule type" value="Genomic_DNA"/>
</dbReference>
<keyword evidence="5" id="KW-1185">Reference proteome</keyword>
<dbReference type="PANTHER" id="PTHR31011">
    <property type="entry name" value="PROTEIN STB2-RELATED"/>
    <property type="match status" value="1"/>
</dbReference>
<comment type="caution">
    <text evidence="4">The sequence shown here is derived from an EMBL/GenBank/DDBJ whole genome shotgun (WGS) entry which is preliminary data.</text>
</comment>
<evidence type="ECO:0000256" key="2">
    <source>
        <dbReference type="SAM" id="MobiDB-lite"/>
    </source>
</evidence>
<reference evidence="4 5" key="1">
    <citation type="submission" date="2019-06" db="EMBL/GenBank/DDBJ databases">
        <title>Wine fermentation using esterase from Monascus purpureus.</title>
        <authorList>
            <person name="Geng C."/>
            <person name="Zhang Y."/>
        </authorList>
    </citation>
    <scope>NUCLEOTIDE SEQUENCE [LARGE SCALE GENOMIC DNA]</scope>
    <source>
        <strain evidence="4">HQ1</strain>
    </source>
</reference>
<feature type="region of interest" description="Disordered" evidence="2">
    <location>
        <begin position="509"/>
        <end position="623"/>
    </location>
</feature>
<feature type="domain" description="STB6-like N-terminal" evidence="3">
    <location>
        <begin position="46"/>
        <end position="184"/>
    </location>
</feature>
<feature type="compositionally biased region" description="Acidic residues" evidence="2">
    <location>
        <begin position="527"/>
        <end position="539"/>
    </location>
</feature>
<dbReference type="Pfam" id="PF25995">
    <property type="entry name" value="STB6_N"/>
    <property type="match status" value="1"/>
</dbReference>
<dbReference type="Proteomes" id="UP000319663">
    <property type="component" value="Unassembled WGS sequence"/>
</dbReference>
<evidence type="ECO:0000313" key="4">
    <source>
        <dbReference type="EMBL" id="TQB75392.1"/>
    </source>
</evidence>
<protein>
    <recommendedName>
        <fullName evidence="3">STB6-like N-terminal domain-containing protein</fullName>
    </recommendedName>
</protein>
<keyword evidence="1" id="KW-0175">Coiled coil</keyword>
<organism evidence="4 5">
    <name type="scientific">Monascus purpureus</name>
    <name type="common">Red mold</name>
    <name type="synonym">Monascus anka</name>
    <dbReference type="NCBI Taxonomy" id="5098"/>
    <lineage>
        <taxon>Eukaryota</taxon>
        <taxon>Fungi</taxon>
        <taxon>Dikarya</taxon>
        <taxon>Ascomycota</taxon>
        <taxon>Pezizomycotina</taxon>
        <taxon>Eurotiomycetes</taxon>
        <taxon>Eurotiomycetidae</taxon>
        <taxon>Eurotiales</taxon>
        <taxon>Aspergillaceae</taxon>
        <taxon>Monascus</taxon>
    </lineage>
</organism>
<feature type="compositionally biased region" description="Basic residues" evidence="2">
    <location>
        <begin position="512"/>
        <end position="521"/>
    </location>
</feature>
<dbReference type="InterPro" id="IPR038919">
    <property type="entry name" value="STB2/STB2"/>
</dbReference>
<dbReference type="PANTHER" id="PTHR31011:SF2">
    <property type="entry name" value="PROTEIN STB2-RELATED"/>
    <property type="match status" value="1"/>
</dbReference>
<gene>
    <name evidence="4" type="ORF">MPDQ_003080</name>
</gene>
<dbReference type="AlphaFoldDB" id="A0A507R2T0"/>
<evidence type="ECO:0000259" key="3">
    <source>
        <dbReference type="Pfam" id="PF25995"/>
    </source>
</evidence>
<dbReference type="OrthoDB" id="19806at2759"/>
<accession>A0A507R2T0</accession>
<feature type="region of interest" description="Disordered" evidence="2">
    <location>
        <begin position="456"/>
        <end position="479"/>
    </location>
</feature>
<dbReference type="GO" id="GO:0070822">
    <property type="term" value="C:Sin3-type complex"/>
    <property type="evidence" value="ECO:0007669"/>
    <property type="project" value="TreeGrafter"/>
</dbReference>
<dbReference type="STRING" id="5098.A0A507R2T0"/>
<name>A0A507R2T0_MONPU</name>
<feature type="coiled-coil region" evidence="1">
    <location>
        <begin position="779"/>
        <end position="813"/>
    </location>
</feature>
<dbReference type="InterPro" id="IPR059025">
    <property type="entry name" value="STB6_N"/>
</dbReference>
<evidence type="ECO:0000313" key="5">
    <source>
        <dbReference type="Proteomes" id="UP000319663"/>
    </source>
</evidence>
<evidence type="ECO:0000256" key="1">
    <source>
        <dbReference type="SAM" id="Coils"/>
    </source>
</evidence>
<sequence length="839" mass="93798">MFSAIPPPFVLQSNAGEYVKTARNKESVATQAGGLDIQSPHPKHHKFVFTDPVAFRYLEEDPSTVVLHRRLALKGYEVYIVEQWTCSRIHPTFVITTYTGDPLHTVVVGVLSIPTDESTWSPRLQLYFKAVLQYHARKIETPLGSLMVTDLGGFPSSLTVISVPDGDVNKHREDFIVNENLKRLGCAGRAGLKLQYPPAATEAKFHQLYRTSERVPLYNAVTALIKLCQTALMMFDKLAPEYVDGLLCDVTEAAITDWWADIGMDLYDIDLDNGVVGPTAVAALLGTLLGARNRLHAYGAPVGKDAFDIVNLKRGIGSFQKSEKLKRTRRLDRQTLEKLHRVTAKAASSDKWAGAVRTTVAELGGKGGEMVMGMVGGRGKGGIADIETLDMDNFASLVTGEKAKWLWRGKPRKSSHDNGFTNVRGASDMMFTRDDQGGYIWTSRKRRSNELHGADRFLQGPEHSWNGFDSSSGQEDKDHVISRITRKKVSGRVSDARAGFDRFRDAVGLQGRRSHSHKHAKVPSADIPEDSETDRDEAEPGIVTSQGQIHGDDEPAATLPPESDRKVPPEINIETASSGDDEDLPPEESMQGARSDDEGYDLDLYGTVSNEPSNEEEPMPEQAAVSLRRPQSCIELGRLYNWRQRDDYWPRHLSFSNVEDVIIGWEGFQAPQEKANAGLEEAILEEDILASDAQDVSRQIVELNQTIVPWVERQVESVEEIMRILYDRQGKLGTYYLDRLKEYERMKQISSDLLEEEHSCFNDQIKKVELLGAKLDYEVDALESKIKDFEDGLEEFEEHVVMIETRVQALVDQGEVAKSSSWFSWIGRFVSSLTGHEAM</sequence>
<proteinExistence type="predicted"/>